<reference evidence="1" key="1">
    <citation type="submission" date="2014-11" db="EMBL/GenBank/DDBJ databases">
        <authorList>
            <person name="Amaro Gonzalez C."/>
        </authorList>
    </citation>
    <scope>NUCLEOTIDE SEQUENCE</scope>
</reference>
<proteinExistence type="predicted"/>
<evidence type="ECO:0000313" key="1">
    <source>
        <dbReference type="EMBL" id="JAH30159.1"/>
    </source>
</evidence>
<dbReference type="AlphaFoldDB" id="A0A0E9RM42"/>
<protein>
    <submittedName>
        <fullName evidence="1">Uncharacterized protein</fullName>
    </submittedName>
</protein>
<reference evidence="1" key="2">
    <citation type="journal article" date="2015" name="Fish Shellfish Immunol.">
        <title>Early steps in the European eel (Anguilla anguilla)-Vibrio vulnificus interaction in the gills: Role of the RtxA13 toxin.</title>
        <authorList>
            <person name="Callol A."/>
            <person name="Pajuelo D."/>
            <person name="Ebbesson L."/>
            <person name="Teles M."/>
            <person name="MacKenzie S."/>
            <person name="Amaro C."/>
        </authorList>
    </citation>
    <scope>NUCLEOTIDE SEQUENCE</scope>
</reference>
<organism evidence="1">
    <name type="scientific">Anguilla anguilla</name>
    <name type="common">European freshwater eel</name>
    <name type="synonym">Muraena anguilla</name>
    <dbReference type="NCBI Taxonomy" id="7936"/>
    <lineage>
        <taxon>Eukaryota</taxon>
        <taxon>Metazoa</taxon>
        <taxon>Chordata</taxon>
        <taxon>Craniata</taxon>
        <taxon>Vertebrata</taxon>
        <taxon>Euteleostomi</taxon>
        <taxon>Actinopterygii</taxon>
        <taxon>Neopterygii</taxon>
        <taxon>Teleostei</taxon>
        <taxon>Anguilliformes</taxon>
        <taxon>Anguillidae</taxon>
        <taxon>Anguilla</taxon>
    </lineage>
</organism>
<dbReference type="EMBL" id="GBXM01078418">
    <property type="protein sequence ID" value="JAH30159.1"/>
    <property type="molecule type" value="Transcribed_RNA"/>
</dbReference>
<name>A0A0E9RM42_ANGAN</name>
<sequence>MCDSQRTNPTKLFIILNSRSQRRTVLYFLSLISVFEEI</sequence>
<accession>A0A0E9RM42</accession>